<dbReference type="InterPro" id="IPR012368">
    <property type="entry name" value="OxRdtase_Mopterin-bd_su_IorB"/>
</dbReference>
<dbReference type="InterPro" id="IPR037165">
    <property type="entry name" value="AldOxase/xan_DH_Mopterin-bd_sf"/>
</dbReference>
<comment type="caution">
    <text evidence="3">The sequence shown here is derived from an EMBL/GenBank/DDBJ whole genome shotgun (WGS) entry which is preliminary data.</text>
</comment>
<keyword evidence="1" id="KW-0812">Transmembrane</keyword>
<evidence type="ECO:0000313" key="3">
    <source>
        <dbReference type="EMBL" id="MCL1628628.1"/>
    </source>
</evidence>
<evidence type="ECO:0000313" key="4">
    <source>
        <dbReference type="Proteomes" id="UP001202550"/>
    </source>
</evidence>
<dbReference type="SMART" id="SM01008">
    <property type="entry name" value="Ald_Xan_dh_C"/>
    <property type="match status" value="1"/>
</dbReference>
<dbReference type="InterPro" id="IPR046867">
    <property type="entry name" value="AldOxase/xan_DH_MoCoBD2"/>
</dbReference>
<feature type="transmembrane region" description="Helical" evidence="1">
    <location>
        <begin position="12"/>
        <end position="30"/>
    </location>
</feature>
<dbReference type="Gene3D" id="3.30.365.10">
    <property type="entry name" value="Aldehyde oxidase/xanthine dehydrogenase, molybdopterin binding domain"/>
    <property type="match status" value="4"/>
</dbReference>
<reference evidence="3 4" key="1">
    <citation type="submission" date="2022-05" db="EMBL/GenBank/DDBJ databases">
        <title>Seasonal and diel survey of microbial diversity of the Tyrrhenian coast.</title>
        <authorList>
            <person name="Gattoni G."/>
            <person name="Corral P."/>
        </authorList>
    </citation>
    <scope>NUCLEOTIDE SEQUENCE [LARGE SCALE GENOMIC DNA]</scope>
    <source>
        <strain evidence="3 4">V10</strain>
    </source>
</reference>
<dbReference type="InterPro" id="IPR052516">
    <property type="entry name" value="N-heterocyclic_Hydroxylase"/>
</dbReference>
<evidence type="ECO:0000259" key="2">
    <source>
        <dbReference type="SMART" id="SM01008"/>
    </source>
</evidence>
<accession>A0ABT0M1Y3</accession>
<feature type="domain" description="Aldehyde oxidase/xanthine dehydrogenase a/b hammerhead" evidence="2">
    <location>
        <begin position="236"/>
        <end position="314"/>
    </location>
</feature>
<dbReference type="SUPFAM" id="SSF56003">
    <property type="entry name" value="Molybdenum cofactor-binding domain"/>
    <property type="match status" value="2"/>
</dbReference>
<dbReference type="Proteomes" id="UP001202550">
    <property type="component" value="Unassembled WGS sequence"/>
</dbReference>
<dbReference type="PIRSF" id="PIRSF036389">
    <property type="entry name" value="IOR_B"/>
    <property type="match status" value="1"/>
</dbReference>
<dbReference type="InterPro" id="IPR000674">
    <property type="entry name" value="Ald_Oxase/Xan_DH_a/b"/>
</dbReference>
<proteinExistence type="predicted"/>
<dbReference type="InterPro" id="IPR008274">
    <property type="entry name" value="AldOxase/xan_DH_MoCoBD1"/>
</dbReference>
<keyword evidence="1" id="KW-1133">Transmembrane helix</keyword>
<keyword evidence="4" id="KW-1185">Reference proteome</keyword>
<dbReference type="PANTHER" id="PTHR47495">
    <property type="entry name" value="ALDEHYDE DEHYDROGENASE"/>
    <property type="match status" value="1"/>
</dbReference>
<name>A0ABT0M1Y3_9RHOB</name>
<dbReference type="PANTHER" id="PTHR47495:SF2">
    <property type="entry name" value="ALDEHYDE DEHYDROGENASE"/>
    <property type="match status" value="1"/>
</dbReference>
<dbReference type="EMBL" id="JALZWP010000006">
    <property type="protein sequence ID" value="MCL1628628.1"/>
    <property type="molecule type" value="Genomic_DNA"/>
</dbReference>
<protein>
    <submittedName>
        <fullName evidence="3">Molybdopterin-dependent oxidoreductase</fullName>
    </submittedName>
</protein>
<sequence length="744" mass="78525">MSRLGTITRRTLLVGAVAVVGGAAFGIYQVRKPVENPLAPDQGATLNPYVIIDQSGITIIAPRAEMGQGVHTTLAALVAEELDVDFAGIRVEHGPPSAAYYNGALMHGALPVADYAMKAWQHTVVGGLAAVSKLLGLQVTGGSTSTVDAYEKMRYAGAGAREALKAVAADRLGVDRSALRTEDGFVIAPDDTRIAYADLAEDAAARPVPDVDLRPQSDWKLLGRALPRSDMRAKITGQAQYATDIQLPGMKFATVRICPHLGGGMAGFDPAPALAMPGVEQVFDMGNGVAVVARNTWAAMEGAKAVDVTWTDSPLPADMDGMFAAIEAAFDAEPNSTLRDDGDVSALPDGAISAEYRVPFLAHSTMEPQGATAWLQDGHLTIWAGNQAPRLCVQKAAETSGLNEDAITLHTTFMGGGFGRRAETDAVAQVARIAAAMPGTPIRLTWSREEDMRHDFYRPAAMARMQGAVTGGRISHFNAAIAAPSVTHAAMTRIMGRAPGGSDKGHVEGAFDQPYAIPNYRVAGHLAELDVPIGFWRSVGASFNGFFHESFIDELAHAAGADPLAFRLAHVAPESAVAAGVLTRVREMSGWDTALPEGRARGVAMTWSFGTPTAVVIELARDGDRIRMDRAFMACDPGLALDPGIIRAQMESGLIYGLSAAVLGEITFTDGRADQANFPDYDALRMVNVPRIEVAILQDNPHMGGVGEPGTPPSMPALANALFALTGTRARSLPLRTMADFGVS</sequence>
<organism evidence="3 4">
    <name type="scientific">Roseinatronobacter domitianus</name>
    <dbReference type="NCBI Taxonomy" id="2940293"/>
    <lineage>
        <taxon>Bacteria</taxon>
        <taxon>Pseudomonadati</taxon>
        <taxon>Pseudomonadota</taxon>
        <taxon>Alphaproteobacteria</taxon>
        <taxon>Rhodobacterales</taxon>
        <taxon>Paracoccaceae</taxon>
        <taxon>Roseinatronobacter</taxon>
    </lineage>
</organism>
<keyword evidence="1" id="KW-0472">Membrane</keyword>
<evidence type="ECO:0000256" key="1">
    <source>
        <dbReference type="SAM" id="Phobius"/>
    </source>
</evidence>
<dbReference type="RefSeq" id="WP_249057965.1">
    <property type="nucleotide sequence ID" value="NZ_JALZWP010000006.1"/>
</dbReference>
<gene>
    <name evidence="3" type="ORF">M3N55_07780</name>
</gene>
<dbReference type="Pfam" id="PF02738">
    <property type="entry name" value="MoCoBD_1"/>
    <property type="match status" value="1"/>
</dbReference>
<dbReference type="Pfam" id="PF20256">
    <property type="entry name" value="MoCoBD_2"/>
    <property type="match status" value="1"/>
</dbReference>
<dbReference type="Gene3D" id="3.90.1170.50">
    <property type="entry name" value="Aldehyde oxidase/xanthine dehydrogenase, a/b hammerhead"/>
    <property type="match status" value="1"/>
</dbReference>